<comment type="caution">
    <text evidence="2">The sequence shown here is derived from an EMBL/GenBank/DDBJ whole genome shotgun (WGS) entry which is preliminary data.</text>
</comment>
<feature type="transmembrane region" description="Helical" evidence="1">
    <location>
        <begin position="18"/>
        <end position="37"/>
    </location>
</feature>
<protein>
    <recommendedName>
        <fullName evidence="4">YgjV family protein</fullName>
    </recommendedName>
</protein>
<gene>
    <name evidence="2" type="ORF">GCM10011380_29080</name>
</gene>
<reference evidence="2" key="1">
    <citation type="journal article" date="2014" name="Int. J. Syst. Evol. Microbiol.">
        <title>Complete genome sequence of Corynebacterium casei LMG S-19264T (=DSM 44701T), isolated from a smear-ripened cheese.</title>
        <authorList>
            <consortium name="US DOE Joint Genome Institute (JGI-PGF)"/>
            <person name="Walter F."/>
            <person name="Albersmeier A."/>
            <person name="Kalinowski J."/>
            <person name="Ruckert C."/>
        </authorList>
    </citation>
    <scope>NUCLEOTIDE SEQUENCE</scope>
    <source>
        <strain evidence="2">CGMCC 1.15330</strain>
    </source>
</reference>
<evidence type="ECO:0008006" key="4">
    <source>
        <dbReference type="Google" id="ProtNLM"/>
    </source>
</evidence>
<sequence length="216" mass="22782">MGDVMTLSAWDTVAKTDSLALICGAIALVCVMSWPYAASYRKTVAVQSLGAAAFSVQFACLGAWTASATSILSLTQLVCVAMIGGRRCVRAVCGFSIVALIAITILTWHGTPSLLAVCGSLAGSLARVQKSTTRMKIIFVLGAPFWILHNIAVGAIFALCVDAVSVAGNVSSLKRTARRNARPLLDPLRLAQRMFEVPPAATVSSTWAKTLRFGYA</sequence>
<dbReference type="Pfam" id="PF10688">
    <property type="entry name" value="Imp-YgjV"/>
    <property type="match status" value="1"/>
</dbReference>
<name>A0A916TC41_9SPHN</name>
<proteinExistence type="predicted"/>
<keyword evidence="1" id="KW-0812">Transmembrane</keyword>
<keyword evidence="1" id="KW-0472">Membrane</keyword>
<evidence type="ECO:0000256" key="1">
    <source>
        <dbReference type="SAM" id="Phobius"/>
    </source>
</evidence>
<feature type="transmembrane region" description="Helical" evidence="1">
    <location>
        <begin position="95"/>
        <end position="125"/>
    </location>
</feature>
<dbReference type="EMBL" id="BMIH01000004">
    <property type="protein sequence ID" value="GGB37863.1"/>
    <property type="molecule type" value="Genomic_DNA"/>
</dbReference>
<reference evidence="2" key="2">
    <citation type="submission" date="2020-09" db="EMBL/GenBank/DDBJ databases">
        <authorList>
            <person name="Sun Q."/>
            <person name="Zhou Y."/>
        </authorList>
    </citation>
    <scope>NUCLEOTIDE SEQUENCE</scope>
    <source>
        <strain evidence="2">CGMCC 1.15330</strain>
    </source>
</reference>
<dbReference type="AlphaFoldDB" id="A0A916TC41"/>
<evidence type="ECO:0000313" key="2">
    <source>
        <dbReference type="EMBL" id="GGB37863.1"/>
    </source>
</evidence>
<dbReference type="Proteomes" id="UP000623067">
    <property type="component" value="Unassembled WGS sequence"/>
</dbReference>
<keyword evidence="3" id="KW-1185">Reference proteome</keyword>
<organism evidence="2 3">
    <name type="scientific">Sphingomonas metalli</name>
    <dbReference type="NCBI Taxonomy" id="1779358"/>
    <lineage>
        <taxon>Bacteria</taxon>
        <taxon>Pseudomonadati</taxon>
        <taxon>Pseudomonadota</taxon>
        <taxon>Alphaproteobacteria</taxon>
        <taxon>Sphingomonadales</taxon>
        <taxon>Sphingomonadaceae</taxon>
        <taxon>Sphingomonas</taxon>
    </lineage>
</organism>
<accession>A0A916TC41</accession>
<dbReference type="InterPro" id="IPR019629">
    <property type="entry name" value="Uncharacterised_HI1736/YgjV"/>
</dbReference>
<evidence type="ECO:0000313" key="3">
    <source>
        <dbReference type="Proteomes" id="UP000623067"/>
    </source>
</evidence>
<feature type="transmembrane region" description="Helical" evidence="1">
    <location>
        <begin position="58"/>
        <end position="83"/>
    </location>
</feature>
<keyword evidence="1" id="KW-1133">Transmembrane helix</keyword>